<keyword evidence="2" id="KW-1133">Transmembrane helix</keyword>
<comment type="caution">
    <text evidence="3">The sequence shown here is derived from an EMBL/GenBank/DDBJ whole genome shotgun (WGS) entry which is preliminary data.</text>
</comment>
<evidence type="ECO:0000313" key="3">
    <source>
        <dbReference type="EMBL" id="GBE94639.1"/>
    </source>
</evidence>
<keyword evidence="1" id="KW-0175">Coiled coil</keyword>
<organism evidence="3 4">
    <name type="scientific">Nostoc cycadae WK-1</name>
    <dbReference type="NCBI Taxonomy" id="1861711"/>
    <lineage>
        <taxon>Bacteria</taxon>
        <taxon>Bacillati</taxon>
        <taxon>Cyanobacteriota</taxon>
        <taxon>Cyanophyceae</taxon>
        <taxon>Nostocales</taxon>
        <taxon>Nostocaceae</taxon>
        <taxon>Nostoc</taxon>
    </lineage>
</organism>
<dbReference type="AlphaFoldDB" id="A0A2H6LN57"/>
<keyword evidence="2" id="KW-0812">Transmembrane</keyword>
<keyword evidence="2" id="KW-0472">Membrane</keyword>
<reference evidence="4" key="1">
    <citation type="journal article" date="2018" name="Genome Announc.">
        <title>Draft Genome Sequence of the Nitrogen-Fixing and Hormogonia-Inducing Cyanobacterium Nostoc cycadae Strain WK-1, Isolated from the Coralloid Roots of Cycas revoluta.</title>
        <authorList>
            <person name="Kanesaki Y."/>
            <person name="Hirose M."/>
            <person name="Hirose Y."/>
            <person name="Fujisawa T."/>
            <person name="Nakamura Y."/>
            <person name="Watanabe S."/>
            <person name="Matsunaga S."/>
            <person name="Uchida H."/>
            <person name="Murakami A."/>
        </authorList>
    </citation>
    <scope>NUCLEOTIDE SEQUENCE [LARGE SCALE GENOMIC DNA]</scope>
    <source>
        <strain evidence="4">WK-1</strain>
    </source>
</reference>
<gene>
    <name evidence="3" type="ORF">NCWK1_4418</name>
</gene>
<evidence type="ECO:0000256" key="1">
    <source>
        <dbReference type="SAM" id="Coils"/>
    </source>
</evidence>
<feature type="coiled-coil region" evidence="1">
    <location>
        <begin position="254"/>
        <end position="292"/>
    </location>
</feature>
<sequence length="342" mass="36194">MFEIYLIAQISVLSVARKLLMIFIIPIILGAAALITAGVGVVAGVDGVSKMDEAKKLGKATQQRYERKRKSVEETLQTTQSLAEEYGQLQIQAKLQTIGRFIAFIERIGQQASQSDLEFLEGLEGVSPQQIQEYKAAALEAERFAKGSFTAVGAAYAAGQGTVALVGLFGTASTGAAIGGLSGAAAWNATLAWLGGGSLAAGGGGMALGTLVLGGIAVGPALMIGGFVLGGQGEKALTEARGYEAKANTEIAKLNAFEDFLRQVQRRITELQELVENLNNRATDNLIQLESNPFVRERDAAKFQQVALLIKALVEIMKTPVLDTEGNLNCDAAELKAKYRTI</sequence>
<feature type="transmembrane region" description="Helical" evidence="2">
    <location>
        <begin position="163"/>
        <end position="187"/>
    </location>
</feature>
<name>A0A2H6LN57_9NOSO</name>
<accession>A0A2H6LN57</accession>
<feature type="transmembrane region" description="Helical" evidence="2">
    <location>
        <begin position="20"/>
        <end position="45"/>
    </location>
</feature>
<keyword evidence="4" id="KW-1185">Reference proteome</keyword>
<evidence type="ECO:0000256" key="2">
    <source>
        <dbReference type="SAM" id="Phobius"/>
    </source>
</evidence>
<feature type="transmembrane region" description="Helical" evidence="2">
    <location>
        <begin position="207"/>
        <end position="229"/>
    </location>
</feature>
<dbReference type="Proteomes" id="UP000236527">
    <property type="component" value="Unassembled WGS sequence"/>
</dbReference>
<evidence type="ECO:0000313" key="4">
    <source>
        <dbReference type="Proteomes" id="UP000236527"/>
    </source>
</evidence>
<protein>
    <submittedName>
        <fullName evidence="3">Uncharacterized protein</fullName>
    </submittedName>
</protein>
<proteinExistence type="predicted"/>
<dbReference type="EMBL" id="BDGE01000083">
    <property type="protein sequence ID" value="GBE94639.1"/>
    <property type="molecule type" value="Genomic_DNA"/>
</dbReference>